<gene>
    <name evidence="1" type="ORF">AArcMg_4046</name>
</gene>
<keyword evidence="1" id="KW-0614">Plasmid</keyword>
<organism evidence="1 2">
    <name type="scientific">Natrarchaeobaculum sulfurireducens</name>
    <dbReference type="NCBI Taxonomy" id="2044521"/>
    <lineage>
        <taxon>Archaea</taxon>
        <taxon>Methanobacteriati</taxon>
        <taxon>Methanobacteriota</taxon>
        <taxon>Stenosarchaea group</taxon>
        <taxon>Halobacteria</taxon>
        <taxon>Halobacteriales</taxon>
        <taxon>Natrialbaceae</taxon>
        <taxon>Natrarchaeobaculum</taxon>
    </lineage>
</organism>
<keyword evidence="1" id="KW-0449">Lipoprotein</keyword>
<protein>
    <submittedName>
        <fullName evidence="1">Outer membrane lipoprotein-sorting protein</fullName>
    </submittedName>
</protein>
<dbReference type="Proteomes" id="UP000258613">
    <property type="component" value="Plasmid pAArc-Mg-01"/>
</dbReference>
<dbReference type="GeneID" id="37640330"/>
<dbReference type="EMBL" id="CP027032">
    <property type="protein sequence ID" value="AXR79871.1"/>
    <property type="molecule type" value="Genomic_DNA"/>
</dbReference>
<evidence type="ECO:0000313" key="2">
    <source>
        <dbReference type="Proteomes" id="UP000258613"/>
    </source>
</evidence>
<accession>A0A346PK26</accession>
<keyword evidence="2" id="KW-1185">Reference proteome</keyword>
<proteinExistence type="predicted"/>
<sequence length="536" mass="56876">MGIDDAGAVRSLALLGLVLAAVVVTATVGLALASDEPSGEKVLEDVQETYNTADSVVADATVTVEADEAETEFGLSTVVAGEEQMRTNVSTDEGHVVTGTDGEVVWLYESHSSLTGVVEENEGEKTASVRAGTEEPAGLPLSELPIDPERIDGDDELEDVLEEFEDLSDGIDSDELPENVTVAELLADAGVDGEDYDGVDHDGAWEDYDEIDLPEAWEDYDEADLSKAWEDSGVDGAANDSDLTAVFGAIEDGQLEDGDGWEDTWAALDDWNESMLEERIAALEDHQAEITHPERMVTGDINDSEVSVEHAGSATIDGKAADELLLTHPEAEGETRLWIGVDSGEVLKMVTTTADITVTVDVHETQFDVPVADSTFDPPGAVELASIGVSTAETAEEFSAVAPFATATPDEQWAFENGAVVSGEAPELIDEDRPDVVVAGYVDGDRSILIGQSEVGPDERTAATEWMETPESKPNGSEWVDKQQTIPVDDRELLVVATDDGVVGTFVEDGVSTTVAGDLSERELQEVVAGLEVDGS</sequence>
<evidence type="ECO:0000313" key="1">
    <source>
        <dbReference type="EMBL" id="AXR79871.1"/>
    </source>
</evidence>
<dbReference type="RefSeq" id="WP_117366756.1">
    <property type="nucleotide sequence ID" value="NZ_CP027032.1"/>
</dbReference>
<dbReference type="KEGG" id="nag:AArcMg_4046"/>
<reference evidence="1 2" key="1">
    <citation type="submission" date="2018-02" db="EMBL/GenBank/DDBJ databases">
        <title>Phenotypic and genomic properties of facultatively anaerobic sulfur-reducing natronoarchaea from hypersaline soda lakes.</title>
        <authorList>
            <person name="Sorokin D.Y."/>
            <person name="Kublanov I.V."/>
            <person name="Roman P."/>
            <person name="Sinninghe Damste J.S."/>
            <person name="Golyshin P.N."/>
            <person name="Rojo D."/>
            <person name="Ciordia S."/>
            <person name="Mena M.D.C."/>
            <person name="Ferrer M."/>
            <person name="Messina E."/>
            <person name="Smedile F."/>
            <person name="La Spada G."/>
            <person name="La Cono V."/>
            <person name="Yakimov M.M."/>
        </authorList>
    </citation>
    <scope>NUCLEOTIDE SEQUENCE [LARGE SCALE GENOMIC DNA]</scope>
    <source>
        <strain evidence="1 2">AArc-Mg</strain>
        <plasmid evidence="2">paarc-mg-01</plasmid>
    </source>
</reference>
<dbReference type="OrthoDB" id="351368at2157"/>
<geneLocation type="plasmid" evidence="2">
    <name>paarc-mg-01</name>
</geneLocation>
<dbReference type="PANTHER" id="PTHR37507:SF2">
    <property type="entry name" value="SPORULATION PROTEIN YDCC"/>
    <property type="match status" value="1"/>
</dbReference>
<dbReference type="PANTHER" id="PTHR37507">
    <property type="entry name" value="SPORULATION PROTEIN YDCC"/>
    <property type="match status" value="1"/>
</dbReference>
<dbReference type="AlphaFoldDB" id="A0A346PK26"/>
<name>A0A346PK26_9EURY</name>
<dbReference type="InterPro" id="IPR052944">
    <property type="entry name" value="Sporulation_related"/>
</dbReference>